<gene>
    <name evidence="2" type="ORF">KAK11_08995</name>
</gene>
<evidence type="ECO:0000256" key="1">
    <source>
        <dbReference type="SAM" id="Phobius"/>
    </source>
</evidence>
<evidence type="ECO:0000313" key="3">
    <source>
        <dbReference type="Proteomes" id="UP000672097"/>
    </source>
</evidence>
<feature type="transmembrane region" description="Helical" evidence="1">
    <location>
        <begin position="6"/>
        <end position="32"/>
    </location>
</feature>
<keyword evidence="1" id="KW-1133">Transmembrane helix</keyword>
<feature type="transmembrane region" description="Helical" evidence="1">
    <location>
        <begin position="69"/>
        <end position="89"/>
    </location>
</feature>
<evidence type="ECO:0000313" key="2">
    <source>
        <dbReference type="EMBL" id="MBQ0935461.1"/>
    </source>
</evidence>
<protein>
    <submittedName>
        <fullName evidence="2">Uncharacterized protein</fullName>
    </submittedName>
</protein>
<reference evidence="2 3" key="1">
    <citation type="submission" date="2021-04" db="EMBL/GenBank/DDBJ databases">
        <title>The genome sequence of type strain Ideonella paludis KCTC 32238.</title>
        <authorList>
            <person name="Liu Y."/>
        </authorList>
    </citation>
    <scope>NUCLEOTIDE SEQUENCE [LARGE SCALE GENOMIC DNA]</scope>
    <source>
        <strain evidence="2 3">KCTC 32238</strain>
    </source>
</reference>
<accession>A0ABS5DWG3</accession>
<dbReference type="EMBL" id="JAGQDG010000003">
    <property type="protein sequence ID" value="MBQ0935461.1"/>
    <property type="molecule type" value="Genomic_DNA"/>
</dbReference>
<sequence length="93" mass="9975">MGPLDAFWHLVNFAAPALGVAALAAVLTKLLWRKALAARPLRQLWAVSAAAGLGALVLGWVLFGRDGRMATYALLVFSCAGALWWRGFVAKPR</sequence>
<keyword evidence="3" id="KW-1185">Reference proteome</keyword>
<keyword evidence="1" id="KW-0812">Transmembrane</keyword>
<proteinExistence type="predicted"/>
<dbReference type="RefSeq" id="WP_210808437.1">
    <property type="nucleotide sequence ID" value="NZ_JAGQDG010000003.1"/>
</dbReference>
<organism evidence="2 3">
    <name type="scientific">Ideonella paludis</name>
    <dbReference type="NCBI Taxonomy" id="1233411"/>
    <lineage>
        <taxon>Bacteria</taxon>
        <taxon>Pseudomonadati</taxon>
        <taxon>Pseudomonadota</taxon>
        <taxon>Betaproteobacteria</taxon>
        <taxon>Burkholderiales</taxon>
        <taxon>Sphaerotilaceae</taxon>
        <taxon>Ideonella</taxon>
    </lineage>
</organism>
<feature type="transmembrane region" description="Helical" evidence="1">
    <location>
        <begin position="44"/>
        <end position="63"/>
    </location>
</feature>
<dbReference type="Proteomes" id="UP000672097">
    <property type="component" value="Unassembled WGS sequence"/>
</dbReference>
<name>A0ABS5DWG3_9BURK</name>
<comment type="caution">
    <text evidence="2">The sequence shown here is derived from an EMBL/GenBank/DDBJ whole genome shotgun (WGS) entry which is preliminary data.</text>
</comment>
<keyword evidence="1" id="KW-0472">Membrane</keyword>